<keyword evidence="5 6" id="KW-0472">Membrane</keyword>
<feature type="transmembrane region" description="Helical" evidence="6">
    <location>
        <begin position="377"/>
        <end position="396"/>
    </location>
</feature>
<feature type="transmembrane region" description="Helical" evidence="6">
    <location>
        <begin position="57"/>
        <end position="78"/>
    </location>
</feature>
<comment type="subcellular location">
    <subcellularLocation>
        <location evidence="1">Cell membrane</location>
        <topology evidence="1">Multi-pass membrane protein</topology>
    </subcellularLocation>
</comment>
<feature type="transmembrane region" description="Helical" evidence="6">
    <location>
        <begin position="402"/>
        <end position="424"/>
    </location>
</feature>
<dbReference type="Pfam" id="PF01943">
    <property type="entry name" value="Polysacc_synt"/>
    <property type="match status" value="1"/>
</dbReference>
<protein>
    <submittedName>
        <fullName evidence="7">Polysaccharide biosynthesis protein</fullName>
    </submittedName>
</protein>
<dbReference type="EMBL" id="BBNT01000001">
    <property type="protein sequence ID" value="GAL73805.1"/>
    <property type="molecule type" value="Genomic_DNA"/>
</dbReference>
<evidence type="ECO:0000256" key="5">
    <source>
        <dbReference type="ARBA" id="ARBA00023136"/>
    </source>
</evidence>
<accession>A0A090W9W4</accession>
<evidence type="ECO:0000256" key="4">
    <source>
        <dbReference type="ARBA" id="ARBA00022989"/>
    </source>
</evidence>
<evidence type="ECO:0000313" key="8">
    <source>
        <dbReference type="Proteomes" id="UP000029647"/>
    </source>
</evidence>
<dbReference type="PANTHER" id="PTHR30250">
    <property type="entry name" value="PST FAMILY PREDICTED COLANIC ACID TRANSPORTER"/>
    <property type="match status" value="1"/>
</dbReference>
<proteinExistence type="predicted"/>
<dbReference type="PANTHER" id="PTHR30250:SF11">
    <property type="entry name" value="O-ANTIGEN TRANSPORTER-RELATED"/>
    <property type="match status" value="1"/>
</dbReference>
<feature type="transmembrane region" description="Helical" evidence="6">
    <location>
        <begin position="90"/>
        <end position="111"/>
    </location>
</feature>
<organism evidence="7 8">
    <name type="scientific">Nonlabens ulvanivorans</name>
    <name type="common">Persicivirga ulvanivorans</name>
    <dbReference type="NCBI Taxonomy" id="906888"/>
    <lineage>
        <taxon>Bacteria</taxon>
        <taxon>Pseudomonadati</taxon>
        <taxon>Bacteroidota</taxon>
        <taxon>Flavobacteriia</taxon>
        <taxon>Flavobacteriales</taxon>
        <taxon>Flavobacteriaceae</taxon>
        <taxon>Nonlabens</taxon>
    </lineage>
</organism>
<sequence length="495" mass="56065">MSGNNYKVFLSAINRLFKHTFVYGLATVLPRLLTVLLTPLLTNYLPNPEDFGGEVSIIFSWIIIFNVLLTYGTETAFFRYFTETDDKSKVLGTAIGTLLGTTLLFVVVSYLSLDHIASWTDKSANYWRWVIGVLAFDTLAVVPFAYMRAQGKAVKYAVIKMINVIISVGCSALFLIWLQDIPGLRDWLPSDKIELYFIAFFGGASALTFLVICKPYFSKWKFDVLLWKRMLRYGFPILIAGIAFAINETFDKILLEWLLIDNATDQVGIYTACYRLAVGMTLFSTAFKLGVEPFFFSEAKNEKAPQLYAQITKMFVILGSIALLAYIVLVDLIKVLLINEKYYDAMDIVPMVLIAYLFFGIYQSISVWYKVTDKTKYGAYISVLGAALTIGLNIFLIPQMGYIASAITTCAAYGLMMVTSYVLSRKHFAIPYDLKNILLYLIVSISFSLIFFYFFREELGIGSWSLYLVGILMTAVLAGLIWIREKTFIKNLIKK</sequence>
<evidence type="ECO:0000256" key="2">
    <source>
        <dbReference type="ARBA" id="ARBA00022475"/>
    </source>
</evidence>
<feature type="transmembrane region" description="Helical" evidence="6">
    <location>
        <begin position="197"/>
        <end position="218"/>
    </location>
</feature>
<keyword evidence="2" id="KW-1003">Cell membrane</keyword>
<dbReference type="GO" id="GO:0005886">
    <property type="term" value="C:plasma membrane"/>
    <property type="evidence" value="ECO:0007669"/>
    <property type="project" value="UniProtKB-SubCell"/>
</dbReference>
<reference evidence="7 8" key="1">
    <citation type="journal article" date="2014" name="Genome Announc.">
        <title>Draft Genome Sequences of Marine Flavobacterium Nonlabens Strains NR17, NR24, NR27, NR32, NR33, and Ara13.</title>
        <authorList>
            <person name="Nakanishi M."/>
            <person name="Meirelles P."/>
            <person name="Suzuki R."/>
            <person name="Takatani N."/>
            <person name="Mino S."/>
            <person name="Suda W."/>
            <person name="Oshima K."/>
            <person name="Hattori M."/>
            <person name="Ohkuma M."/>
            <person name="Hosokawa M."/>
            <person name="Miyashita K."/>
            <person name="Thompson F.L."/>
            <person name="Niwa A."/>
            <person name="Sawabe T."/>
            <person name="Sawabe T."/>
        </authorList>
    </citation>
    <scope>NUCLEOTIDE SEQUENCE [LARGE SCALE GENOMIC DNA]</scope>
    <source>
        <strain evidence="8">JCM19275</strain>
    </source>
</reference>
<feature type="transmembrane region" description="Helical" evidence="6">
    <location>
        <begin position="21"/>
        <end position="45"/>
    </location>
</feature>
<evidence type="ECO:0000256" key="3">
    <source>
        <dbReference type="ARBA" id="ARBA00022692"/>
    </source>
</evidence>
<feature type="transmembrane region" description="Helical" evidence="6">
    <location>
        <begin position="158"/>
        <end position="177"/>
    </location>
</feature>
<feature type="transmembrane region" description="Helical" evidence="6">
    <location>
        <begin position="267"/>
        <end position="287"/>
    </location>
</feature>
<keyword evidence="3 6" id="KW-0812">Transmembrane</keyword>
<name>A0A090W9W4_NONUL</name>
<evidence type="ECO:0000256" key="1">
    <source>
        <dbReference type="ARBA" id="ARBA00004651"/>
    </source>
</evidence>
<evidence type="ECO:0000313" key="7">
    <source>
        <dbReference type="EMBL" id="GAL73805.1"/>
    </source>
</evidence>
<dbReference type="Proteomes" id="UP000029647">
    <property type="component" value="Unassembled WGS sequence"/>
</dbReference>
<feature type="transmembrane region" description="Helical" evidence="6">
    <location>
        <begin position="126"/>
        <end position="146"/>
    </location>
</feature>
<feature type="transmembrane region" description="Helical" evidence="6">
    <location>
        <begin position="436"/>
        <end position="455"/>
    </location>
</feature>
<feature type="transmembrane region" description="Helical" evidence="6">
    <location>
        <begin position="307"/>
        <end position="328"/>
    </location>
</feature>
<feature type="transmembrane region" description="Helical" evidence="6">
    <location>
        <begin position="461"/>
        <end position="483"/>
    </location>
</feature>
<comment type="caution">
    <text evidence="7">The sequence shown here is derived from an EMBL/GenBank/DDBJ whole genome shotgun (WGS) entry which is preliminary data.</text>
</comment>
<keyword evidence="4 6" id="KW-1133">Transmembrane helix</keyword>
<gene>
    <name evidence="7" type="ORF">JCM19275_2652</name>
</gene>
<feature type="transmembrane region" description="Helical" evidence="6">
    <location>
        <begin position="348"/>
        <end position="365"/>
    </location>
</feature>
<evidence type="ECO:0000256" key="6">
    <source>
        <dbReference type="SAM" id="Phobius"/>
    </source>
</evidence>
<feature type="transmembrane region" description="Helical" evidence="6">
    <location>
        <begin position="230"/>
        <end position="247"/>
    </location>
</feature>
<dbReference type="InterPro" id="IPR002797">
    <property type="entry name" value="Polysacc_synth"/>
</dbReference>
<dbReference type="AlphaFoldDB" id="A0A090W9W4"/>
<dbReference type="InterPro" id="IPR050833">
    <property type="entry name" value="Poly_Biosynth_Transport"/>
</dbReference>